<dbReference type="Gene3D" id="2.170.300.10">
    <property type="entry name" value="Tie2 ligand-binding domain superfamily"/>
    <property type="match status" value="1"/>
</dbReference>
<feature type="compositionally biased region" description="Basic and acidic residues" evidence="1">
    <location>
        <begin position="129"/>
        <end position="140"/>
    </location>
</feature>
<feature type="compositionally biased region" description="Polar residues" evidence="1">
    <location>
        <begin position="117"/>
        <end position="128"/>
    </location>
</feature>
<evidence type="ECO:0000313" key="3">
    <source>
        <dbReference type="EnsemblMetazoa" id="G9278.1:cds"/>
    </source>
</evidence>
<keyword evidence="2" id="KW-1133">Transmembrane helix</keyword>
<reference evidence="3" key="1">
    <citation type="submission" date="2022-08" db="UniProtKB">
        <authorList>
            <consortium name="EnsemblMetazoa"/>
        </authorList>
    </citation>
    <scope>IDENTIFICATION</scope>
    <source>
        <strain evidence="3">05x7-T-G4-1.051#20</strain>
    </source>
</reference>
<feature type="transmembrane region" description="Helical" evidence="2">
    <location>
        <begin position="68"/>
        <end position="87"/>
    </location>
</feature>
<evidence type="ECO:0000256" key="1">
    <source>
        <dbReference type="SAM" id="MobiDB-lite"/>
    </source>
</evidence>
<dbReference type="EnsemblMetazoa" id="G9278.1">
    <property type="protein sequence ID" value="G9278.1:cds"/>
    <property type="gene ID" value="G9278"/>
</dbReference>
<keyword evidence="2" id="KW-0812">Transmembrane</keyword>
<evidence type="ECO:0000256" key="2">
    <source>
        <dbReference type="SAM" id="Phobius"/>
    </source>
</evidence>
<feature type="region of interest" description="Disordered" evidence="1">
    <location>
        <begin position="97"/>
        <end position="146"/>
    </location>
</feature>
<evidence type="ECO:0000313" key="4">
    <source>
        <dbReference type="Proteomes" id="UP000005408"/>
    </source>
</evidence>
<keyword evidence="2" id="KW-0472">Membrane</keyword>
<accession>A0A8W8NYI3</accession>
<dbReference type="AlphaFoldDB" id="A0A8W8NYI3"/>
<organism evidence="3 4">
    <name type="scientific">Magallana gigas</name>
    <name type="common">Pacific oyster</name>
    <name type="synonym">Crassostrea gigas</name>
    <dbReference type="NCBI Taxonomy" id="29159"/>
    <lineage>
        <taxon>Eukaryota</taxon>
        <taxon>Metazoa</taxon>
        <taxon>Spiralia</taxon>
        <taxon>Lophotrochozoa</taxon>
        <taxon>Mollusca</taxon>
        <taxon>Bivalvia</taxon>
        <taxon>Autobranchia</taxon>
        <taxon>Pteriomorphia</taxon>
        <taxon>Ostreida</taxon>
        <taxon>Ostreoidea</taxon>
        <taxon>Ostreidae</taxon>
        <taxon>Magallana</taxon>
    </lineage>
</organism>
<keyword evidence="4" id="KW-1185">Reference proteome</keyword>
<dbReference type="Proteomes" id="UP000005408">
    <property type="component" value="Unassembled WGS sequence"/>
</dbReference>
<sequence length="146" mass="16079">MVSLKGCPTPGYYGEDCSLPCPQNCQEGHCHIVGGTCLGCVPGYIGPTCDKNSPTSDQMSTCQSSTPFYTSLALLIFSGLMNVFLVLRQLRNRRCSTKKNAGNTDKHQGRINRKLEQATSLPMSASNHYENDPEETKQEPPYDELQ</sequence>
<name>A0A8W8NYI3_MAGGI</name>
<proteinExistence type="predicted"/>
<protein>
    <submittedName>
        <fullName evidence="3">Uncharacterized protein</fullName>
    </submittedName>
</protein>
<feature type="compositionally biased region" description="Basic and acidic residues" evidence="1">
    <location>
        <begin position="104"/>
        <end position="116"/>
    </location>
</feature>